<dbReference type="AlphaFoldDB" id="A0AAD5M7Z4"/>
<organism evidence="1 2">
    <name type="scientific">Parelaphostrongylus tenuis</name>
    <name type="common">Meningeal worm</name>
    <dbReference type="NCBI Taxonomy" id="148309"/>
    <lineage>
        <taxon>Eukaryota</taxon>
        <taxon>Metazoa</taxon>
        <taxon>Ecdysozoa</taxon>
        <taxon>Nematoda</taxon>
        <taxon>Chromadorea</taxon>
        <taxon>Rhabditida</taxon>
        <taxon>Rhabditina</taxon>
        <taxon>Rhabditomorpha</taxon>
        <taxon>Strongyloidea</taxon>
        <taxon>Metastrongylidae</taxon>
        <taxon>Parelaphostrongylus</taxon>
    </lineage>
</organism>
<proteinExistence type="predicted"/>
<sequence>MDGCSNDFSAGTFEFWKYESLQKKFATKPIFQCSLDKEGDLSATVPSQAEIEFSTHKYRTTLNITRNRIARRVMTNQERRRMLESGVKRGHLDTAVIHCSPSKRSGLPHSSVSMDISCIDRPQPAM</sequence>
<evidence type="ECO:0000313" key="1">
    <source>
        <dbReference type="EMBL" id="KAJ1353777.1"/>
    </source>
</evidence>
<dbReference type="EMBL" id="JAHQIW010001838">
    <property type="protein sequence ID" value="KAJ1353777.1"/>
    <property type="molecule type" value="Genomic_DNA"/>
</dbReference>
<dbReference type="Proteomes" id="UP001196413">
    <property type="component" value="Unassembled WGS sequence"/>
</dbReference>
<keyword evidence="2" id="KW-1185">Reference proteome</keyword>
<accession>A0AAD5M7Z4</accession>
<evidence type="ECO:0000313" key="2">
    <source>
        <dbReference type="Proteomes" id="UP001196413"/>
    </source>
</evidence>
<protein>
    <submittedName>
        <fullName evidence="1">Uncharacterized protein</fullName>
    </submittedName>
</protein>
<comment type="caution">
    <text evidence="1">The sequence shown here is derived from an EMBL/GenBank/DDBJ whole genome shotgun (WGS) entry which is preliminary data.</text>
</comment>
<reference evidence="1" key="1">
    <citation type="submission" date="2021-06" db="EMBL/GenBank/DDBJ databases">
        <title>Parelaphostrongylus tenuis whole genome reference sequence.</title>
        <authorList>
            <person name="Garwood T.J."/>
            <person name="Larsen P.A."/>
            <person name="Fountain-Jones N.M."/>
            <person name="Garbe J.R."/>
            <person name="Macchietto M.G."/>
            <person name="Kania S.A."/>
            <person name="Gerhold R.W."/>
            <person name="Richards J.E."/>
            <person name="Wolf T.M."/>
        </authorList>
    </citation>
    <scope>NUCLEOTIDE SEQUENCE</scope>
    <source>
        <strain evidence="1">MNPRO001-30</strain>
        <tissue evidence="1">Meninges</tissue>
    </source>
</reference>
<gene>
    <name evidence="1" type="ORF">KIN20_010517</name>
</gene>
<name>A0AAD5M7Z4_PARTN</name>
<feature type="non-terminal residue" evidence="1">
    <location>
        <position position="1"/>
    </location>
</feature>